<evidence type="ECO:0000313" key="2">
    <source>
        <dbReference type="EMBL" id="KAF4666155.1"/>
    </source>
</evidence>
<organism evidence="2 3">
    <name type="scientific">Perkinsus olseni</name>
    <name type="common">Perkinsus atlanticus</name>
    <dbReference type="NCBI Taxonomy" id="32597"/>
    <lineage>
        <taxon>Eukaryota</taxon>
        <taxon>Sar</taxon>
        <taxon>Alveolata</taxon>
        <taxon>Perkinsozoa</taxon>
        <taxon>Perkinsea</taxon>
        <taxon>Perkinsida</taxon>
        <taxon>Perkinsidae</taxon>
        <taxon>Perkinsus</taxon>
    </lineage>
</organism>
<comment type="caution">
    <text evidence="2">The sequence shown here is derived from an EMBL/GenBank/DDBJ whole genome shotgun (WGS) entry which is preliminary data.</text>
</comment>
<name>A0A7J6M3V7_PEROL</name>
<feature type="chain" id="PRO_5029694802" evidence="1">
    <location>
        <begin position="24"/>
        <end position="170"/>
    </location>
</feature>
<accession>A0A7J6M3V7</accession>
<dbReference type="AlphaFoldDB" id="A0A7J6M3V7"/>
<dbReference type="EMBL" id="JABAHT010000079">
    <property type="protein sequence ID" value="KAF4666155.1"/>
    <property type="molecule type" value="Genomic_DNA"/>
</dbReference>
<feature type="signal peptide" evidence="1">
    <location>
        <begin position="1"/>
        <end position="23"/>
    </location>
</feature>
<sequence>MRTRATITSLLLGTPCALQSLQAHSEPDFPKKWLKGSWRIDARPESDVCGVLPATSRSFDSEIYFRLKEKKGRGYISMLKLQCGSKDIPEEDTPLYIINPTTSTVIKDDKEFNDPIGEMSFALESYEDEKMCAEAAAHLMKALGGTFVEASNAYDILLEKLCFRYNSVKA</sequence>
<reference evidence="2 3" key="1">
    <citation type="submission" date="2020-04" db="EMBL/GenBank/DDBJ databases">
        <title>Perkinsus olseni comparative genomics.</title>
        <authorList>
            <person name="Bogema D.R."/>
        </authorList>
    </citation>
    <scope>NUCLEOTIDE SEQUENCE [LARGE SCALE GENOMIC DNA]</scope>
    <source>
        <strain evidence="2">ATCC PRA-179</strain>
    </source>
</reference>
<dbReference type="Proteomes" id="UP000570595">
    <property type="component" value="Unassembled WGS sequence"/>
</dbReference>
<dbReference type="OrthoDB" id="10304089at2759"/>
<gene>
    <name evidence="2" type="ORF">FOZ61_010095</name>
</gene>
<keyword evidence="1" id="KW-0732">Signal</keyword>
<protein>
    <submittedName>
        <fullName evidence="2">Uncharacterized protein</fullName>
    </submittedName>
</protein>
<evidence type="ECO:0000313" key="3">
    <source>
        <dbReference type="Proteomes" id="UP000570595"/>
    </source>
</evidence>
<proteinExistence type="predicted"/>
<evidence type="ECO:0000256" key="1">
    <source>
        <dbReference type="SAM" id="SignalP"/>
    </source>
</evidence>